<keyword evidence="2" id="KW-1185">Reference proteome</keyword>
<name>A0A445IZV3_GLYSO</name>
<organism evidence="1 2">
    <name type="scientific">Glycine soja</name>
    <name type="common">Wild soybean</name>
    <dbReference type="NCBI Taxonomy" id="3848"/>
    <lineage>
        <taxon>Eukaryota</taxon>
        <taxon>Viridiplantae</taxon>
        <taxon>Streptophyta</taxon>
        <taxon>Embryophyta</taxon>
        <taxon>Tracheophyta</taxon>
        <taxon>Spermatophyta</taxon>
        <taxon>Magnoliopsida</taxon>
        <taxon>eudicotyledons</taxon>
        <taxon>Gunneridae</taxon>
        <taxon>Pentapetalae</taxon>
        <taxon>rosids</taxon>
        <taxon>fabids</taxon>
        <taxon>Fabales</taxon>
        <taxon>Fabaceae</taxon>
        <taxon>Papilionoideae</taxon>
        <taxon>50 kb inversion clade</taxon>
        <taxon>NPAAA clade</taxon>
        <taxon>indigoferoid/millettioid clade</taxon>
        <taxon>Phaseoleae</taxon>
        <taxon>Glycine</taxon>
        <taxon>Glycine subgen. Soja</taxon>
    </lineage>
</organism>
<comment type="caution">
    <text evidence="1">The sequence shown here is derived from an EMBL/GenBank/DDBJ whole genome shotgun (WGS) entry which is preliminary data.</text>
</comment>
<evidence type="ECO:0000313" key="1">
    <source>
        <dbReference type="EMBL" id="RZB91635.1"/>
    </source>
</evidence>
<reference evidence="1 2" key="1">
    <citation type="submission" date="2018-09" db="EMBL/GenBank/DDBJ databases">
        <title>A high-quality reference genome of wild soybean provides a powerful tool to mine soybean genomes.</title>
        <authorList>
            <person name="Xie M."/>
            <person name="Chung C.Y.L."/>
            <person name="Li M.-W."/>
            <person name="Wong F.-L."/>
            <person name="Chan T.-F."/>
            <person name="Lam H.-M."/>
        </authorList>
    </citation>
    <scope>NUCLEOTIDE SEQUENCE [LARGE SCALE GENOMIC DNA]</scope>
    <source>
        <strain evidence="2">cv. W05</strain>
        <tissue evidence="1">Hypocotyl of etiolated seedlings</tissue>
    </source>
</reference>
<evidence type="ECO:0000313" key="2">
    <source>
        <dbReference type="Proteomes" id="UP000289340"/>
    </source>
</evidence>
<dbReference type="Proteomes" id="UP000289340">
    <property type="component" value="Chromosome 9"/>
</dbReference>
<protein>
    <submittedName>
        <fullName evidence="1">Uncharacterized protein</fullName>
    </submittedName>
</protein>
<dbReference type="AlphaFoldDB" id="A0A445IZV3"/>
<dbReference type="SMR" id="A0A445IZV3"/>
<gene>
    <name evidence="1" type="ORF">D0Y65_023862</name>
</gene>
<dbReference type="EMBL" id="QZWG01000009">
    <property type="protein sequence ID" value="RZB91635.1"/>
    <property type="molecule type" value="Genomic_DNA"/>
</dbReference>
<sequence>MPHDQIQKLTIMNIPLKKNQIHLDLLAILICCLQNGWKLDTHQNLVNILQHMLQTKELEQRKAKISLINRR</sequence>
<accession>A0A445IZV3</accession>
<proteinExistence type="predicted"/>